<accession>A0A0E0EHS8</accession>
<reference evidence="2" key="1">
    <citation type="submission" date="2015-04" db="UniProtKB">
        <authorList>
            <consortium name="EnsemblPlants"/>
        </authorList>
    </citation>
    <scope>IDENTIFICATION</scope>
</reference>
<dbReference type="Proteomes" id="UP000008021">
    <property type="component" value="Chromosome 8"/>
</dbReference>
<keyword evidence="3" id="KW-1185">Reference proteome</keyword>
<feature type="compositionally biased region" description="Basic and acidic residues" evidence="1">
    <location>
        <begin position="16"/>
        <end position="39"/>
    </location>
</feature>
<evidence type="ECO:0008006" key="4">
    <source>
        <dbReference type="Google" id="ProtNLM"/>
    </source>
</evidence>
<feature type="region of interest" description="Disordered" evidence="1">
    <location>
        <begin position="1"/>
        <end position="50"/>
    </location>
</feature>
<evidence type="ECO:0000313" key="3">
    <source>
        <dbReference type="Proteomes" id="UP000008021"/>
    </source>
</evidence>
<reference evidence="2" key="2">
    <citation type="submission" date="2018-05" db="EMBL/GenBank/DDBJ databases">
        <title>OmerRS3 (Oryza meridionalis Reference Sequence Version 3).</title>
        <authorList>
            <person name="Zhang J."/>
            <person name="Kudrna D."/>
            <person name="Lee S."/>
            <person name="Talag J."/>
            <person name="Welchert J."/>
            <person name="Wing R.A."/>
        </authorList>
    </citation>
    <scope>NUCLEOTIDE SEQUENCE [LARGE SCALE GENOMIC DNA]</scope>
    <source>
        <strain evidence="2">cv. OR44</strain>
    </source>
</reference>
<dbReference type="HOGENOM" id="CLU_2610116_0_0_1"/>
<sequence length="79" mass="8013">MARLSPLRPPPSLPKLRREQCGIGGRERWRSGGGDERARLRMGRGGADDSVPVLSSFAASGAREEGAGLVVGVGGGGGG</sequence>
<proteinExistence type="predicted"/>
<protein>
    <recommendedName>
        <fullName evidence="4">DUF834 domain-containing protein</fullName>
    </recommendedName>
</protein>
<dbReference type="Gramene" id="OMERI08G02750.1">
    <property type="protein sequence ID" value="OMERI08G02750.1"/>
    <property type="gene ID" value="OMERI08G02750"/>
</dbReference>
<dbReference type="EnsemblPlants" id="OMERI08G02750.1">
    <property type="protein sequence ID" value="OMERI08G02750.1"/>
    <property type="gene ID" value="OMERI08G02750"/>
</dbReference>
<organism evidence="2">
    <name type="scientific">Oryza meridionalis</name>
    <dbReference type="NCBI Taxonomy" id="40149"/>
    <lineage>
        <taxon>Eukaryota</taxon>
        <taxon>Viridiplantae</taxon>
        <taxon>Streptophyta</taxon>
        <taxon>Embryophyta</taxon>
        <taxon>Tracheophyta</taxon>
        <taxon>Spermatophyta</taxon>
        <taxon>Magnoliopsida</taxon>
        <taxon>Liliopsida</taxon>
        <taxon>Poales</taxon>
        <taxon>Poaceae</taxon>
        <taxon>BOP clade</taxon>
        <taxon>Oryzoideae</taxon>
        <taxon>Oryzeae</taxon>
        <taxon>Oryzinae</taxon>
        <taxon>Oryza</taxon>
    </lineage>
</organism>
<name>A0A0E0EHS8_9ORYZ</name>
<dbReference type="AlphaFoldDB" id="A0A0E0EHS8"/>
<evidence type="ECO:0000313" key="2">
    <source>
        <dbReference type="EnsemblPlants" id="OMERI08G02750.1"/>
    </source>
</evidence>
<evidence type="ECO:0000256" key="1">
    <source>
        <dbReference type="SAM" id="MobiDB-lite"/>
    </source>
</evidence>